<feature type="domain" description="MULE transposase" evidence="1">
    <location>
        <begin position="84"/>
        <end position="163"/>
    </location>
</feature>
<protein>
    <recommendedName>
        <fullName evidence="1">MULE transposase domain-containing protein</fullName>
    </recommendedName>
</protein>
<dbReference type="PANTHER" id="PTHR47160">
    <property type="entry name" value="PUTATIVE-RELATED"/>
    <property type="match status" value="1"/>
</dbReference>
<reference evidence="2" key="1">
    <citation type="submission" date="2023-06" db="EMBL/GenBank/DDBJ databases">
        <title>Genomic analysis of the entomopathogenic nematode Steinernema hermaphroditum.</title>
        <authorList>
            <person name="Schwarz E.M."/>
            <person name="Heppert J.K."/>
            <person name="Baniya A."/>
            <person name="Schwartz H.T."/>
            <person name="Tan C.-H."/>
            <person name="Antoshechkin I."/>
            <person name="Sternberg P.W."/>
            <person name="Goodrich-Blair H."/>
            <person name="Dillman A.R."/>
        </authorList>
    </citation>
    <scope>NUCLEOTIDE SEQUENCE</scope>
    <source>
        <strain evidence="2">PS9179</strain>
        <tissue evidence="2">Whole animal</tissue>
    </source>
</reference>
<sequence length="351" mass="40381">MVQRQREIPGRAGVDTNALYQIEFNDFFSSLGNHSEERFLLWDSREEDSEDVVIFIFATDAGLDRLRQFPHWSGDGQFDCVPSKMLQIYTIGVVINTHVIPSVFALMANKTEDSYAKVFEKIADRMNGRQPRSFMSDYELAARNAVQARFPNVHLKGCLFHLGQSVYRYVSKKGYVSFYKQVDSEFRKLIRSLIALSLLPLDTVEEGFQKLTSWISDLPPAERDAAFAVFAYFETTYVSRFNRQGPMPPRFPTDTWNSHEAVVNDLPRTNNALEGFHHAFKSNFANSKPHLSKVLVVLQEEEVRAQARLRPHLLDPSQEILAFRRKKTYSDNDRHIKALVDLFDLFAAART</sequence>
<dbReference type="Pfam" id="PF10551">
    <property type="entry name" value="MULE"/>
    <property type="match status" value="1"/>
</dbReference>
<comment type="caution">
    <text evidence="2">The sequence shown here is derived from an EMBL/GenBank/DDBJ whole genome shotgun (WGS) entry which is preliminary data.</text>
</comment>
<dbReference type="EMBL" id="JAUCMV010000002">
    <property type="protein sequence ID" value="KAK0420253.1"/>
    <property type="molecule type" value="Genomic_DNA"/>
</dbReference>
<proteinExistence type="predicted"/>
<dbReference type="PANTHER" id="PTHR47160:SF10">
    <property type="entry name" value="MULE TRANSPOSASE DOMAIN-CONTAINING PROTEIN"/>
    <property type="match status" value="1"/>
</dbReference>
<keyword evidence="3" id="KW-1185">Reference proteome</keyword>
<evidence type="ECO:0000313" key="2">
    <source>
        <dbReference type="EMBL" id="KAK0420253.1"/>
    </source>
</evidence>
<evidence type="ECO:0000313" key="3">
    <source>
        <dbReference type="Proteomes" id="UP001175271"/>
    </source>
</evidence>
<accession>A0AA39IBP9</accession>
<gene>
    <name evidence="2" type="ORF">QR680_014587</name>
</gene>
<dbReference type="AlphaFoldDB" id="A0AA39IBP9"/>
<evidence type="ECO:0000259" key="1">
    <source>
        <dbReference type="Pfam" id="PF10551"/>
    </source>
</evidence>
<organism evidence="2 3">
    <name type="scientific">Steinernema hermaphroditum</name>
    <dbReference type="NCBI Taxonomy" id="289476"/>
    <lineage>
        <taxon>Eukaryota</taxon>
        <taxon>Metazoa</taxon>
        <taxon>Ecdysozoa</taxon>
        <taxon>Nematoda</taxon>
        <taxon>Chromadorea</taxon>
        <taxon>Rhabditida</taxon>
        <taxon>Tylenchina</taxon>
        <taxon>Panagrolaimomorpha</taxon>
        <taxon>Strongyloidoidea</taxon>
        <taxon>Steinernematidae</taxon>
        <taxon>Steinernema</taxon>
    </lineage>
</organism>
<name>A0AA39IBP9_9BILA</name>
<dbReference type="InterPro" id="IPR018289">
    <property type="entry name" value="MULE_transposase_dom"/>
</dbReference>
<dbReference type="Proteomes" id="UP001175271">
    <property type="component" value="Unassembled WGS sequence"/>
</dbReference>